<dbReference type="AlphaFoldDB" id="A0A3B3RHX9"/>
<reference evidence="10" key="1">
    <citation type="submission" date="2025-08" db="UniProtKB">
        <authorList>
            <consortium name="Ensembl"/>
        </authorList>
    </citation>
    <scope>IDENTIFICATION</scope>
</reference>
<dbReference type="PROSITE" id="PS50221">
    <property type="entry name" value="GAIN_B"/>
    <property type="match status" value="1"/>
</dbReference>
<dbReference type="GO" id="GO:0007166">
    <property type="term" value="P:cell surface receptor signaling pathway"/>
    <property type="evidence" value="ECO:0007669"/>
    <property type="project" value="InterPro"/>
</dbReference>
<feature type="domain" description="G-protein coupled receptors family 2 profile 2" evidence="9">
    <location>
        <begin position="361"/>
        <end position="606"/>
    </location>
</feature>
<dbReference type="GO" id="GO:0007189">
    <property type="term" value="P:adenylate cyclase-activating G protein-coupled receptor signaling pathway"/>
    <property type="evidence" value="ECO:0007669"/>
    <property type="project" value="TreeGrafter"/>
</dbReference>
<evidence type="ECO:0000256" key="3">
    <source>
        <dbReference type="ARBA" id="ARBA00022989"/>
    </source>
</evidence>
<evidence type="ECO:0000256" key="2">
    <source>
        <dbReference type="ARBA" id="ARBA00022692"/>
    </source>
</evidence>
<keyword evidence="5" id="KW-1015">Disulfide bond</keyword>
<dbReference type="Pfam" id="PF01825">
    <property type="entry name" value="GPS"/>
    <property type="match status" value="1"/>
</dbReference>
<dbReference type="PROSITE" id="PS50261">
    <property type="entry name" value="G_PROTEIN_RECEP_F2_4"/>
    <property type="match status" value="1"/>
</dbReference>
<dbReference type="Gene3D" id="1.20.1070.10">
    <property type="entry name" value="Rhodopsin 7-helix transmembrane proteins"/>
    <property type="match status" value="1"/>
</dbReference>
<dbReference type="Ensembl" id="ENSPKIT00000042557.1">
    <property type="protein sequence ID" value="ENSPKIP00000018029.1"/>
    <property type="gene ID" value="ENSPKIG00000003742.1"/>
</dbReference>
<dbReference type="PANTHER" id="PTHR12011:SF435">
    <property type="entry name" value="ADHESION G PROTEIN-COUPLED RECEPTOR G1-RELATED"/>
    <property type="match status" value="1"/>
</dbReference>
<proteinExistence type="predicted"/>
<evidence type="ECO:0000259" key="9">
    <source>
        <dbReference type="PROSITE" id="PS50261"/>
    </source>
</evidence>
<accession>A0A3B3RHX9</accession>
<sequence length="633" mass="71405">MDGRLWLWLILMVLLILLGEGTNGYNLNFTMCGTWHHRGDARSLSLSLDVRRGCENITVSANDSTLSVQGWFTGVCENTSTVAVTASSKETPFCLNWDPLLDLLWLDLSGQRHSLCGLPTLREGCCSISPYDNSDVLGDYGIANGSVTGDIIQDRLQKFYVFKGSQDNCVKNFCEDTNIDVLKIEHVVMKSGKTGKVDQQCIQGDVREVREGFRGLNISSSTPKTTPSVYLPPSLLPPGKKQAKVVYTYYSDATHFQKVTANQKGADLVNEVVGISVENEVIANLPEPIRISFWHQNKSETGSKRCVFWDPRKDSTVHWRNEGCKTHRKSAEETECSCDHLTYFALLLEIEQRDVSDLAALTWITALCCAISSISCFLLLILLNMPRKKSHEQSTHIHRNLVIAVLLLNLLFLFTGVVANLDAEKLCQAYGAALHYALLCTFTWMAIEVLNTFWLIYMVLKPQLKQLLLNLVGFGLPVIPIIILLLNDIYGLRQLSDGTNHFYKMCWIRAEQGLLIHYIVNVGFFAIVFTCGLLMLALVVIRIRGRPEWQKNKVTFLSIWGLSLLFGSSWGLGFLGFGAFLRVIQFLFCINALQGFFLLVRFWVLERIRKKDSLSYRFSTTSTGQPMMEQSRR</sequence>
<dbReference type="InterPro" id="IPR000203">
    <property type="entry name" value="GPS"/>
</dbReference>
<evidence type="ECO:0000256" key="7">
    <source>
        <dbReference type="SAM" id="SignalP"/>
    </source>
</evidence>
<feature type="signal peptide" evidence="7">
    <location>
        <begin position="1"/>
        <end position="21"/>
    </location>
</feature>
<keyword evidence="7" id="KW-0732">Signal</keyword>
<feature type="chain" id="PRO_5017386581" evidence="7">
    <location>
        <begin position="22"/>
        <end position="633"/>
    </location>
</feature>
<dbReference type="GO" id="GO:0004930">
    <property type="term" value="F:G protein-coupled receptor activity"/>
    <property type="evidence" value="ECO:0007669"/>
    <property type="project" value="InterPro"/>
</dbReference>
<evidence type="ECO:0000259" key="8">
    <source>
        <dbReference type="PROSITE" id="PS50221"/>
    </source>
</evidence>
<feature type="transmembrane region" description="Helical" evidence="6">
    <location>
        <begin position="467"/>
        <end position="486"/>
    </location>
</feature>
<dbReference type="InterPro" id="IPR000832">
    <property type="entry name" value="GPCR_2_secretin-like"/>
</dbReference>
<dbReference type="GeneTree" id="ENSGT00940000154285"/>
<evidence type="ECO:0000313" key="10">
    <source>
        <dbReference type="Ensembl" id="ENSPKIP00000018029.1"/>
    </source>
</evidence>
<keyword evidence="2 6" id="KW-0812">Transmembrane</keyword>
<dbReference type="GO" id="GO:0005886">
    <property type="term" value="C:plasma membrane"/>
    <property type="evidence" value="ECO:0007669"/>
    <property type="project" value="TreeGrafter"/>
</dbReference>
<protein>
    <submittedName>
        <fullName evidence="10">Adhesion G protein-coupled receptor G1</fullName>
    </submittedName>
</protein>
<dbReference type="PANTHER" id="PTHR12011">
    <property type="entry name" value="ADHESION G-PROTEIN COUPLED RECEPTOR"/>
    <property type="match status" value="1"/>
</dbReference>
<dbReference type="SMART" id="SM00303">
    <property type="entry name" value="GPS"/>
    <property type="match status" value="1"/>
</dbReference>
<dbReference type="Pfam" id="PF00002">
    <property type="entry name" value="7tm_2"/>
    <property type="match status" value="1"/>
</dbReference>
<dbReference type="Proteomes" id="UP000261540">
    <property type="component" value="Unplaced"/>
</dbReference>
<feature type="transmembrane region" description="Helical" evidence="6">
    <location>
        <begin position="554"/>
        <end position="577"/>
    </location>
</feature>
<dbReference type="GeneID" id="111847462"/>
<feature type="domain" description="GAIN-B" evidence="8">
    <location>
        <begin position="207"/>
        <end position="354"/>
    </location>
</feature>
<organism evidence="10 11">
    <name type="scientific">Paramormyrops kingsleyae</name>
    <dbReference type="NCBI Taxonomy" id="1676925"/>
    <lineage>
        <taxon>Eukaryota</taxon>
        <taxon>Metazoa</taxon>
        <taxon>Chordata</taxon>
        <taxon>Craniata</taxon>
        <taxon>Vertebrata</taxon>
        <taxon>Euteleostomi</taxon>
        <taxon>Actinopterygii</taxon>
        <taxon>Neopterygii</taxon>
        <taxon>Teleostei</taxon>
        <taxon>Osteoglossocephala</taxon>
        <taxon>Osteoglossomorpha</taxon>
        <taxon>Osteoglossiformes</taxon>
        <taxon>Mormyridae</taxon>
        <taxon>Paramormyrops</taxon>
    </lineage>
</organism>
<evidence type="ECO:0000256" key="5">
    <source>
        <dbReference type="ARBA" id="ARBA00023157"/>
    </source>
</evidence>
<feature type="transmembrane region" description="Helical" evidence="6">
    <location>
        <begin position="360"/>
        <end position="381"/>
    </location>
</feature>
<name>A0A3B3RHX9_9TELE</name>
<dbReference type="InterPro" id="IPR057244">
    <property type="entry name" value="GAIN_B"/>
</dbReference>
<feature type="transmembrane region" description="Helical" evidence="6">
    <location>
        <begin position="433"/>
        <end position="460"/>
    </location>
</feature>
<dbReference type="RefSeq" id="XP_023674425.1">
    <property type="nucleotide sequence ID" value="XM_023818657.2"/>
</dbReference>
<dbReference type="RefSeq" id="XP_023674434.1">
    <property type="nucleotide sequence ID" value="XM_023818666.2"/>
</dbReference>
<dbReference type="Gene3D" id="2.60.220.50">
    <property type="match status" value="1"/>
</dbReference>
<dbReference type="KEGG" id="pki:111847462"/>
<dbReference type="OrthoDB" id="8951579at2759"/>
<dbReference type="InterPro" id="IPR017981">
    <property type="entry name" value="GPCR_2-like_7TM"/>
</dbReference>
<evidence type="ECO:0000256" key="4">
    <source>
        <dbReference type="ARBA" id="ARBA00023136"/>
    </source>
</evidence>
<keyword evidence="4 6" id="KW-0472">Membrane</keyword>
<comment type="subcellular location">
    <subcellularLocation>
        <location evidence="1">Membrane</location>
        <topology evidence="1">Multi-pass membrane protein</topology>
    </subcellularLocation>
</comment>
<dbReference type="InterPro" id="IPR046338">
    <property type="entry name" value="GAIN_dom_sf"/>
</dbReference>
<feature type="transmembrane region" description="Helical" evidence="6">
    <location>
        <begin position="401"/>
        <end position="421"/>
    </location>
</feature>
<evidence type="ECO:0000256" key="1">
    <source>
        <dbReference type="ARBA" id="ARBA00004141"/>
    </source>
</evidence>
<evidence type="ECO:0000313" key="11">
    <source>
        <dbReference type="Proteomes" id="UP000261540"/>
    </source>
</evidence>
<reference evidence="10" key="2">
    <citation type="submission" date="2025-09" db="UniProtKB">
        <authorList>
            <consortium name="Ensembl"/>
        </authorList>
    </citation>
    <scope>IDENTIFICATION</scope>
</reference>
<keyword evidence="3 6" id="KW-1133">Transmembrane helix</keyword>
<dbReference type="RefSeq" id="XP_023674443.1">
    <property type="nucleotide sequence ID" value="XM_023818675.2"/>
</dbReference>
<keyword evidence="11" id="KW-1185">Reference proteome</keyword>
<feature type="transmembrane region" description="Helical" evidence="6">
    <location>
        <begin position="583"/>
        <end position="604"/>
    </location>
</feature>
<evidence type="ECO:0000256" key="6">
    <source>
        <dbReference type="SAM" id="Phobius"/>
    </source>
</evidence>
<feature type="transmembrane region" description="Helical" evidence="6">
    <location>
        <begin position="515"/>
        <end position="542"/>
    </location>
</feature>